<protein>
    <submittedName>
        <fullName evidence="2">Uncharacterized protein</fullName>
    </submittedName>
</protein>
<dbReference type="Proteomes" id="UP001295684">
    <property type="component" value="Unassembled WGS sequence"/>
</dbReference>
<evidence type="ECO:0000256" key="1">
    <source>
        <dbReference type="SAM" id="Phobius"/>
    </source>
</evidence>
<gene>
    <name evidence="2" type="ORF">ECRASSUSDP1_LOCUS19702</name>
</gene>
<keyword evidence="3" id="KW-1185">Reference proteome</keyword>
<keyword evidence="1" id="KW-0812">Transmembrane</keyword>
<feature type="transmembrane region" description="Helical" evidence="1">
    <location>
        <begin position="86"/>
        <end position="109"/>
    </location>
</feature>
<evidence type="ECO:0000313" key="3">
    <source>
        <dbReference type="Proteomes" id="UP001295684"/>
    </source>
</evidence>
<proteinExistence type="predicted"/>
<reference evidence="2" key="1">
    <citation type="submission" date="2023-07" db="EMBL/GenBank/DDBJ databases">
        <authorList>
            <consortium name="AG Swart"/>
            <person name="Singh M."/>
            <person name="Singh A."/>
            <person name="Seah K."/>
            <person name="Emmerich C."/>
        </authorList>
    </citation>
    <scope>NUCLEOTIDE SEQUENCE</scope>
    <source>
        <strain evidence="2">DP1</strain>
    </source>
</reference>
<name>A0AAD2D353_EUPCR</name>
<evidence type="ECO:0000313" key="2">
    <source>
        <dbReference type="EMBL" id="CAI2378307.1"/>
    </source>
</evidence>
<sequence length="170" mass="19197">MMVAFYQESLKTDGFAKDLEIDHPYFCALNLPLCTVKFAPEVADTISQIISKTIPNEFAESAKEVLLSSASQDKESQTEWYLQTEAIFSVMFLILLANYAISTVIGFILKALWVSLFNLIFCFLTLTVIFVFANQYCQNYSDETTDISGILHTSEVCSNLKFYFGKILVS</sequence>
<accession>A0AAD2D353</accession>
<dbReference type="AlphaFoldDB" id="A0AAD2D353"/>
<comment type="caution">
    <text evidence="2">The sequence shown here is derived from an EMBL/GenBank/DDBJ whole genome shotgun (WGS) entry which is preliminary data.</text>
</comment>
<feature type="transmembrane region" description="Helical" evidence="1">
    <location>
        <begin position="116"/>
        <end position="133"/>
    </location>
</feature>
<keyword evidence="1" id="KW-0472">Membrane</keyword>
<dbReference type="EMBL" id="CAMPGE010020019">
    <property type="protein sequence ID" value="CAI2378307.1"/>
    <property type="molecule type" value="Genomic_DNA"/>
</dbReference>
<keyword evidence="1" id="KW-1133">Transmembrane helix</keyword>
<organism evidence="2 3">
    <name type="scientific">Euplotes crassus</name>
    <dbReference type="NCBI Taxonomy" id="5936"/>
    <lineage>
        <taxon>Eukaryota</taxon>
        <taxon>Sar</taxon>
        <taxon>Alveolata</taxon>
        <taxon>Ciliophora</taxon>
        <taxon>Intramacronucleata</taxon>
        <taxon>Spirotrichea</taxon>
        <taxon>Hypotrichia</taxon>
        <taxon>Euplotida</taxon>
        <taxon>Euplotidae</taxon>
        <taxon>Moneuplotes</taxon>
    </lineage>
</organism>